<reference evidence="5" key="1">
    <citation type="submission" date="2019-08" db="EMBL/GenBank/DDBJ databases">
        <title>The genome of the North American firefly Photinus pyralis.</title>
        <authorList>
            <consortium name="Photinus pyralis genome working group"/>
            <person name="Fallon T.R."/>
            <person name="Sander Lower S.E."/>
            <person name="Weng J.-K."/>
        </authorList>
    </citation>
    <scope>NUCLEOTIDE SEQUENCE</scope>
    <source>
        <strain evidence="5">TRF0915ILg1</strain>
        <tissue evidence="5">Whole body</tissue>
    </source>
</reference>
<evidence type="ECO:0000256" key="3">
    <source>
        <dbReference type="SAM" id="MobiDB-lite"/>
    </source>
</evidence>
<dbReference type="InterPro" id="IPR018886">
    <property type="entry name" value="UPF0547"/>
</dbReference>
<dbReference type="InterPro" id="IPR040246">
    <property type="entry name" value="C16orf87-like"/>
</dbReference>
<proteinExistence type="inferred from homology"/>
<evidence type="ECO:0000259" key="4">
    <source>
        <dbReference type="Pfam" id="PF10571"/>
    </source>
</evidence>
<accession>A0A8K0FXJ7</accession>
<feature type="domain" description="UPF0547" evidence="4">
    <location>
        <begin position="9"/>
        <end position="31"/>
    </location>
</feature>
<evidence type="ECO:0000256" key="1">
    <source>
        <dbReference type="ARBA" id="ARBA00008336"/>
    </source>
</evidence>
<dbReference type="PANTHER" id="PTHR31101">
    <property type="entry name" value="UPF0547 PROTEIN C16ORF87"/>
    <property type="match status" value="1"/>
</dbReference>
<feature type="compositionally biased region" description="Basic and acidic residues" evidence="3">
    <location>
        <begin position="76"/>
        <end position="91"/>
    </location>
</feature>
<keyword evidence="2" id="KW-0175">Coiled coil</keyword>
<name>A0A8K0FXJ7_IGNLU</name>
<dbReference type="Proteomes" id="UP000801492">
    <property type="component" value="Unassembled WGS sequence"/>
</dbReference>
<dbReference type="OrthoDB" id="5981040at2759"/>
<comment type="caution">
    <text evidence="5">The sequence shown here is derived from an EMBL/GenBank/DDBJ whole genome shotgun (WGS) entry which is preliminary data.</text>
</comment>
<evidence type="ECO:0000256" key="2">
    <source>
        <dbReference type="ARBA" id="ARBA00023054"/>
    </source>
</evidence>
<sequence length="138" mass="16293">MPKHKMITKGCPKCEQQVPVACKACRCGHTFFSARRTTRALSPVDESRRRTQRVRREKPDFYDSLEYDKQVKRAKLRNSECEDGDKKDPNKVKRRKIKVEEEEEEDTVIPLTPEKQLMCTIVLNEINRKLQMVTWKPT</sequence>
<protein>
    <recommendedName>
        <fullName evidence="4">UPF0547 domain-containing protein</fullName>
    </recommendedName>
</protein>
<gene>
    <name evidence="5" type="ORF">ILUMI_26015</name>
</gene>
<comment type="similarity">
    <text evidence="1">Belongs to the UPF0547 family.</text>
</comment>
<dbReference type="EMBL" id="VTPC01091016">
    <property type="protein sequence ID" value="KAF2880152.1"/>
    <property type="molecule type" value="Genomic_DNA"/>
</dbReference>
<dbReference type="AlphaFoldDB" id="A0A8K0FXJ7"/>
<dbReference type="Pfam" id="PF10571">
    <property type="entry name" value="UPF0547"/>
    <property type="match status" value="1"/>
</dbReference>
<feature type="region of interest" description="Disordered" evidence="3">
    <location>
        <begin position="76"/>
        <end position="100"/>
    </location>
</feature>
<keyword evidence="6" id="KW-1185">Reference proteome</keyword>
<evidence type="ECO:0000313" key="5">
    <source>
        <dbReference type="EMBL" id="KAF2880152.1"/>
    </source>
</evidence>
<evidence type="ECO:0000313" key="6">
    <source>
        <dbReference type="Proteomes" id="UP000801492"/>
    </source>
</evidence>
<organism evidence="5 6">
    <name type="scientific">Ignelater luminosus</name>
    <name type="common">Cucubano</name>
    <name type="synonym">Pyrophorus luminosus</name>
    <dbReference type="NCBI Taxonomy" id="2038154"/>
    <lineage>
        <taxon>Eukaryota</taxon>
        <taxon>Metazoa</taxon>
        <taxon>Ecdysozoa</taxon>
        <taxon>Arthropoda</taxon>
        <taxon>Hexapoda</taxon>
        <taxon>Insecta</taxon>
        <taxon>Pterygota</taxon>
        <taxon>Neoptera</taxon>
        <taxon>Endopterygota</taxon>
        <taxon>Coleoptera</taxon>
        <taxon>Polyphaga</taxon>
        <taxon>Elateriformia</taxon>
        <taxon>Elateroidea</taxon>
        <taxon>Elateridae</taxon>
        <taxon>Agrypninae</taxon>
        <taxon>Pyrophorini</taxon>
        <taxon>Ignelater</taxon>
    </lineage>
</organism>